<accession>F8F9B0</accession>
<evidence type="ECO:0000256" key="1">
    <source>
        <dbReference type="SAM" id="MobiDB-lite"/>
    </source>
</evidence>
<feature type="region of interest" description="Disordered" evidence="1">
    <location>
        <begin position="1"/>
        <end position="50"/>
    </location>
</feature>
<dbReference type="EMBL" id="CP002869">
    <property type="protein sequence ID" value="AEI43038.1"/>
    <property type="molecule type" value="Genomic_DNA"/>
</dbReference>
<organism evidence="2 3">
    <name type="scientific">Paenibacillus mucilaginosus (strain KNP414)</name>
    <dbReference type="NCBI Taxonomy" id="1036673"/>
    <lineage>
        <taxon>Bacteria</taxon>
        <taxon>Bacillati</taxon>
        <taxon>Bacillota</taxon>
        <taxon>Bacilli</taxon>
        <taxon>Bacillales</taxon>
        <taxon>Paenibacillaceae</taxon>
        <taxon>Paenibacillus</taxon>
    </lineage>
</organism>
<feature type="compositionally biased region" description="Polar residues" evidence="1">
    <location>
        <begin position="1"/>
        <end position="10"/>
    </location>
</feature>
<proteinExistence type="predicted"/>
<dbReference type="AlphaFoldDB" id="F8F9B0"/>
<gene>
    <name evidence="2" type="ordered locus">KNP414_04508</name>
</gene>
<dbReference type="Proteomes" id="UP000006620">
    <property type="component" value="Chromosome"/>
</dbReference>
<dbReference type="HOGENOM" id="CLU_3120658_0_0_9"/>
<evidence type="ECO:0000313" key="3">
    <source>
        <dbReference type="Proteomes" id="UP000006620"/>
    </source>
</evidence>
<reference evidence="3" key="1">
    <citation type="submission" date="2011-06" db="EMBL/GenBank/DDBJ databases">
        <title>Complete genome sequence of Paenibacillus mucilaginosus KNP414.</title>
        <authorList>
            <person name="Wang J."/>
            <person name="Hu S."/>
            <person name="Hu X."/>
            <person name="Zhang B."/>
            <person name="Dong D."/>
            <person name="Zhang S."/>
            <person name="Zhao K."/>
            <person name="Wu D."/>
        </authorList>
    </citation>
    <scope>NUCLEOTIDE SEQUENCE [LARGE SCALE GENOMIC DNA]</scope>
    <source>
        <strain evidence="3">KNP414</strain>
    </source>
</reference>
<dbReference type="KEGG" id="pms:KNP414_04508"/>
<evidence type="ECO:0000313" key="2">
    <source>
        <dbReference type="EMBL" id="AEI43038.1"/>
    </source>
</evidence>
<sequence length="50" mass="5233">MTADSASVETPPSGWRAGRQGHDSGSFTTEQNKRDILPAAGGEGWTSLVD</sequence>
<reference evidence="2 3" key="2">
    <citation type="journal article" date="2013" name="Genome Announc.">
        <title>Genome Sequence of Growth-Improving Paenibacillus mucilaginosus Strain KNP414.</title>
        <authorList>
            <person name="Lu J.J."/>
            <person name="Wang J.F."/>
            <person name="Hu X.F."/>
        </authorList>
    </citation>
    <scope>NUCLEOTIDE SEQUENCE [LARGE SCALE GENOMIC DNA]</scope>
    <source>
        <strain evidence="2 3">KNP414</strain>
    </source>
</reference>
<protein>
    <submittedName>
        <fullName evidence="2">Uncharacterized protein</fullName>
    </submittedName>
</protein>
<name>F8F9B0_PAEMK</name>